<protein>
    <submittedName>
        <fullName evidence="1">Uncharacterized protein</fullName>
    </submittedName>
</protein>
<reference evidence="1" key="1">
    <citation type="journal article" date="2021" name="Proc. Natl. Acad. Sci. U.S.A.">
        <title>A Catalog of Tens of Thousands of Viruses from Human Metagenomes Reveals Hidden Associations with Chronic Diseases.</title>
        <authorList>
            <person name="Tisza M.J."/>
            <person name="Buck C.B."/>
        </authorList>
    </citation>
    <scope>NUCLEOTIDE SEQUENCE</scope>
    <source>
        <strain evidence="1">CtLmu1</strain>
    </source>
</reference>
<dbReference type="EMBL" id="BK015164">
    <property type="protein sequence ID" value="DAD93654.1"/>
    <property type="molecule type" value="Genomic_DNA"/>
</dbReference>
<name>A0A8S5NG22_9CAUD</name>
<sequence length="43" mass="4701">MKNRKIHRPGVRGITAQNETGKCTGIGASVPVPFFFPEMNQSV</sequence>
<organism evidence="1">
    <name type="scientific">Siphoviridae sp. ctLmu1</name>
    <dbReference type="NCBI Taxonomy" id="2826253"/>
    <lineage>
        <taxon>Viruses</taxon>
        <taxon>Duplodnaviria</taxon>
        <taxon>Heunggongvirae</taxon>
        <taxon>Uroviricota</taxon>
        <taxon>Caudoviricetes</taxon>
    </lineage>
</organism>
<proteinExistence type="predicted"/>
<accession>A0A8S5NG22</accession>
<evidence type="ECO:0000313" key="1">
    <source>
        <dbReference type="EMBL" id="DAD93654.1"/>
    </source>
</evidence>